<dbReference type="PANTHER" id="PTHR30332">
    <property type="entry name" value="PROBABLE GENERAL SECRETION PATHWAY PROTEIN D"/>
    <property type="match status" value="1"/>
</dbReference>
<dbReference type="Pfam" id="PF03958">
    <property type="entry name" value="Secretin_N"/>
    <property type="match status" value="1"/>
</dbReference>
<organism evidence="10 11">
    <name type="scientific">Selenomonas ruminantium</name>
    <dbReference type="NCBI Taxonomy" id="971"/>
    <lineage>
        <taxon>Bacteria</taxon>
        <taxon>Bacillati</taxon>
        <taxon>Bacillota</taxon>
        <taxon>Negativicutes</taxon>
        <taxon>Selenomonadales</taxon>
        <taxon>Selenomonadaceae</taxon>
        <taxon>Selenomonas</taxon>
    </lineage>
</organism>
<name>A0A1M6V1J9_SELRU</name>
<gene>
    <name evidence="10" type="ORF">SAMN05216582_1164</name>
</gene>
<keyword evidence="3" id="KW-0472">Membrane</keyword>
<dbReference type="GO" id="GO:0009306">
    <property type="term" value="P:protein secretion"/>
    <property type="evidence" value="ECO:0007669"/>
    <property type="project" value="InterPro"/>
</dbReference>
<dbReference type="Gene3D" id="3.30.1370.120">
    <property type="match status" value="1"/>
</dbReference>
<dbReference type="InterPro" id="IPR005644">
    <property type="entry name" value="NolW-like"/>
</dbReference>
<evidence type="ECO:0000256" key="2">
    <source>
        <dbReference type="ARBA" id="ARBA00022729"/>
    </source>
</evidence>
<dbReference type="InterPro" id="IPR050810">
    <property type="entry name" value="Bact_Secretion_Sys_Channel"/>
</dbReference>
<dbReference type="GO" id="GO:0009279">
    <property type="term" value="C:cell outer membrane"/>
    <property type="evidence" value="ECO:0007669"/>
    <property type="project" value="UniProtKB-SubCell"/>
</dbReference>
<dbReference type="PRINTS" id="PR00811">
    <property type="entry name" value="BCTERIALGSPD"/>
</dbReference>
<feature type="domain" description="Type II/III secretion system secretin-like" evidence="8">
    <location>
        <begin position="283"/>
        <end position="440"/>
    </location>
</feature>
<evidence type="ECO:0000256" key="1">
    <source>
        <dbReference type="ARBA" id="ARBA00004370"/>
    </source>
</evidence>
<feature type="chain" id="PRO_5012409813" evidence="7">
    <location>
        <begin position="25"/>
        <end position="440"/>
    </location>
</feature>
<sequence>MNLVKRLGMLLGGIFLCGQNLAGAAPVHIQVQHAATSAVLMSVARLGGLNLLLADNIGGTVTVNVQEEPEAILRFLTASQGLLLEKYDNVYVVTTPERSNELRSVHVYKARYALPADLAKVANLSLGEAGKKSQTPNDNKASKKSKLETLKKGTEERPARVMVDEAAGAVIFYGTAAEAQKLRTALEQVDVPAKQVSIEAKVVALSKSASRNLGVEWEWSKLPQYPERKKTYHYAGKNNERVDYETNRRYNGKTDEIPGVIQFGHGPEGQPFEFYFGLKLNSLIADGKAKILARPNITTIQGQEAVIKIGGEVPVPTQTMTETATTNTVTYRQAGIVLRCTPRVNADGRITVEVHTDVSTPELVTDLKAFRFQRRSADTTVRLRDGETMVIGGLIGSEESHSLSKLPFFSDLPILGAFFKNIRHSHVESEVMIFLKAHVL</sequence>
<dbReference type="Proteomes" id="UP000184263">
    <property type="component" value="Unassembled WGS sequence"/>
</dbReference>
<dbReference type="EMBL" id="FRBC01000016">
    <property type="protein sequence ID" value="SHK75320.1"/>
    <property type="molecule type" value="Genomic_DNA"/>
</dbReference>
<keyword evidence="2 7" id="KW-0732">Signal</keyword>
<evidence type="ECO:0000256" key="3">
    <source>
        <dbReference type="ARBA" id="ARBA00023136"/>
    </source>
</evidence>
<feature type="domain" description="NolW-like" evidence="9">
    <location>
        <begin position="105"/>
        <end position="195"/>
    </location>
</feature>
<feature type="compositionally biased region" description="Basic and acidic residues" evidence="6">
    <location>
        <begin position="145"/>
        <end position="155"/>
    </location>
</feature>
<evidence type="ECO:0000256" key="4">
    <source>
        <dbReference type="RuleBase" id="RU004003"/>
    </source>
</evidence>
<keyword evidence="5" id="KW-0813">Transport</keyword>
<evidence type="ECO:0000313" key="10">
    <source>
        <dbReference type="EMBL" id="SHK75320.1"/>
    </source>
</evidence>
<proteinExistence type="inferred from homology"/>
<evidence type="ECO:0000256" key="5">
    <source>
        <dbReference type="RuleBase" id="RU004004"/>
    </source>
</evidence>
<comment type="subcellular location">
    <subcellularLocation>
        <location evidence="5">Cell outer membrane</location>
    </subcellularLocation>
    <subcellularLocation>
        <location evidence="1">Membrane</location>
    </subcellularLocation>
</comment>
<dbReference type="AlphaFoldDB" id="A0A1M6V1J9"/>
<evidence type="ECO:0000313" key="11">
    <source>
        <dbReference type="Proteomes" id="UP000184263"/>
    </source>
</evidence>
<feature type="signal peptide" evidence="7">
    <location>
        <begin position="1"/>
        <end position="24"/>
    </location>
</feature>
<accession>A0A1M6V1J9</accession>
<dbReference type="InterPro" id="IPR038591">
    <property type="entry name" value="NolW-like_sf"/>
</dbReference>
<evidence type="ECO:0000256" key="6">
    <source>
        <dbReference type="SAM" id="MobiDB-lite"/>
    </source>
</evidence>
<evidence type="ECO:0000259" key="8">
    <source>
        <dbReference type="Pfam" id="PF00263"/>
    </source>
</evidence>
<dbReference type="GO" id="GO:0015627">
    <property type="term" value="C:type II protein secretion system complex"/>
    <property type="evidence" value="ECO:0007669"/>
    <property type="project" value="TreeGrafter"/>
</dbReference>
<dbReference type="InterPro" id="IPR001775">
    <property type="entry name" value="GspD/PilQ"/>
</dbReference>
<dbReference type="RefSeq" id="WP_073090237.1">
    <property type="nucleotide sequence ID" value="NZ_FRBC01000016.1"/>
</dbReference>
<reference evidence="10 11" key="1">
    <citation type="submission" date="2016-11" db="EMBL/GenBank/DDBJ databases">
        <authorList>
            <person name="Jaros S."/>
            <person name="Januszkiewicz K."/>
            <person name="Wedrychowicz H."/>
        </authorList>
    </citation>
    <scope>NUCLEOTIDE SEQUENCE [LARGE SCALE GENOMIC DNA]</scope>
    <source>
        <strain evidence="10 11">HD4</strain>
    </source>
</reference>
<dbReference type="InterPro" id="IPR004846">
    <property type="entry name" value="T2SS/T3SS_dom"/>
</dbReference>
<comment type="similarity">
    <text evidence="4">Belongs to the bacterial secretin family.</text>
</comment>
<evidence type="ECO:0000259" key="9">
    <source>
        <dbReference type="Pfam" id="PF03958"/>
    </source>
</evidence>
<dbReference type="PANTHER" id="PTHR30332:SF24">
    <property type="entry name" value="SECRETIN GSPD-RELATED"/>
    <property type="match status" value="1"/>
</dbReference>
<protein>
    <submittedName>
        <fullName evidence="10">Type IV pilus assembly protein PilQ</fullName>
    </submittedName>
</protein>
<feature type="region of interest" description="Disordered" evidence="6">
    <location>
        <begin position="129"/>
        <end position="155"/>
    </location>
</feature>
<dbReference type="OrthoDB" id="9779724at2"/>
<dbReference type="Pfam" id="PF00263">
    <property type="entry name" value="Secretin"/>
    <property type="match status" value="1"/>
</dbReference>
<evidence type="ECO:0000256" key="7">
    <source>
        <dbReference type="SAM" id="SignalP"/>
    </source>
</evidence>